<evidence type="ECO:0000256" key="3">
    <source>
        <dbReference type="ARBA" id="ARBA00022691"/>
    </source>
</evidence>
<dbReference type="SMART" id="SM00317">
    <property type="entry name" value="SET"/>
    <property type="match status" value="3"/>
</dbReference>
<evidence type="ECO:0000313" key="8">
    <source>
        <dbReference type="Proteomes" id="UP000015354"/>
    </source>
</evidence>
<dbReference type="Gene3D" id="2.170.270.10">
    <property type="entry name" value="SET domain"/>
    <property type="match status" value="3"/>
</dbReference>
<evidence type="ECO:0000259" key="6">
    <source>
        <dbReference type="PROSITE" id="PS50868"/>
    </source>
</evidence>
<dbReference type="GO" id="GO:0008168">
    <property type="term" value="F:methyltransferase activity"/>
    <property type="evidence" value="ECO:0007669"/>
    <property type="project" value="UniProtKB-KW"/>
</dbReference>
<name>S9TLL9_9TRYP</name>
<sequence>MMKDTESSGAFRDPVVPGFRFLAEEQKQSLYVYADEVVRQRAIADGFVPQQKESGINVRRKKTDTLVAVCAKECRSGDVVFQATGVLLPFPVRSTIELPENQHLRLTGGSEFIRHSCLPNLRLEVQGKEIRGVALRPMEAGELLTYNYLCTEWEISKVFQCSCNKYCCYGLIKGFKFLDREQREHLLPNCTEAIREKCHAPLASAATLNAVQRSNALSVTAEGRILSQKYVAAGTVLLTVSETFAVEGSELVLHRMRLPHSCDASTALVEGRLVTSRPLLTGDVLTFNLNTVCYEGSGAACHCGQGNCAQRVCGFHGLPQEEQHQLWSLASEAVREEAIRHHYEMHSSNPLAVVRRTDAMGEATFARKNIVAGTRIFHVTGLVLPFPTVYTIFIGEARHLLFSTEARCLAHSCQPNTRIVVDAAHGSLDCFATGDIEEGALLSFNYLTTEWDMKEPFQCACGAPQCYGKIKGFAHLCHEDQLRLWNLATKAIQARYATTASTSSVLATLNRDVVAPCGGDGELRVRQELCAGAVLFEAASFQVEGRHVVLGDVRVPHSCAPSAAYLNGRVVLTQAATRDTRVTLNVNELVYQLAAPFDCGCGGADCVDRVGGFAALTAAQQDRALLCTLPSVREEAVAAGYENKSASPLVAVRANGAMGQATFAARDIQAGTRFLRVTGLVLPFPTVYTIMLAPTRHLLFAGGAQCLAHSCDPNVRIMVDRENNTLDCLALRPIRSGELISFNYLCTEWDMDCPFKCVCQAPGCYGKIRGFKHLTNAQRQKLWSTTSPAIRSFFTEDGNWSHLCSSQLRTDAGGRVRAAAQLPEGTPILSSIRREVHAGVLVVDGIQLRHNCAPTAAVVEDAVVLLGLVCEDTEITVDLNCLHYALSSLHVPLRRPRGAAHGQRLRRAAGGGAGGAPHLQRRGRAQRGARGGLPGALHEPARGREGARRHGPGHVCRRGD</sequence>
<evidence type="ECO:0000256" key="1">
    <source>
        <dbReference type="ARBA" id="ARBA00022603"/>
    </source>
</evidence>
<organism evidence="7 8">
    <name type="scientific">Strigomonas culicis</name>
    <dbReference type="NCBI Taxonomy" id="28005"/>
    <lineage>
        <taxon>Eukaryota</taxon>
        <taxon>Discoba</taxon>
        <taxon>Euglenozoa</taxon>
        <taxon>Kinetoplastea</taxon>
        <taxon>Metakinetoplastina</taxon>
        <taxon>Trypanosomatida</taxon>
        <taxon>Trypanosomatidae</taxon>
        <taxon>Strigomonadinae</taxon>
        <taxon>Strigomonas</taxon>
    </lineage>
</organism>
<dbReference type="PROSITE" id="PS50280">
    <property type="entry name" value="SET"/>
    <property type="match status" value="2"/>
</dbReference>
<feature type="domain" description="SET" evidence="5">
    <location>
        <begin position="349"/>
        <end position="447"/>
    </location>
</feature>
<proteinExistence type="predicted"/>
<dbReference type="Proteomes" id="UP000015354">
    <property type="component" value="Unassembled WGS sequence"/>
</dbReference>
<dbReference type="PANTHER" id="PTHR12350:SF21">
    <property type="entry name" value="SET DOMAIN-CONTAINING PROTEIN"/>
    <property type="match status" value="1"/>
</dbReference>
<feature type="region of interest" description="Disordered" evidence="4">
    <location>
        <begin position="897"/>
        <end position="960"/>
    </location>
</feature>
<feature type="compositionally biased region" description="Basic and acidic residues" evidence="4">
    <location>
        <begin position="939"/>
        <end position="948"/>
    </location>
</feature>
<feature type="compositionally biased region" description="Basic residues" evidence="4">
    <location>
        <begin position="897"/>
        <end position="907"/>
    </location>
</feature>
<feature type="domain" description="Post-SET" evidence="6">
    <location>
        <begin position="455"/>
        <end position="471"/>
    </location>
</feature>
<keyword evidence="1" id="KW-0489">Methyltransferase</keyword>
<feature type="domain" description="SET" evidence="5">
    <location>
        <begin position="648"/>
        <end position="745"/>
    </location>
</feature>
<evidence type="ECO:0000313" key="7">
    <source>
        <dbReference type="EMBL" id="EPY19087.1"/>
    </source>
</evidence>
<dbReference type="EMBL" id="ATMH01009629">
    <property type="protein sequence ID" value="EPY19087.1"/>
    <property type="molecule type" value="Genomic_DNA"/>
</dbReference>
<dbReference type="GO" id="GO:0032259">
    <property type="term" value="P:methylation"/>
    <property type="evidence" value="ECO:0007669"/>
    <property type="project" value="UniProtKB-KW"/>
</dbReference>
<feature type="compositionally biased region" description="Basic residues" evidence="4">
    <location>
        <begin position="949"/>
        <end position="960"/>
    </location>
</feature>
<evidence type="ECO:0000259" key="5">
    <source>
        <dbReference type="PROSITE" id="PS50280"/>
    </source>
</evidence>
<dbReference type="PROSITE" id="PS50868">
    <property type="entry name" value="POST_SET"/>
    <property type="match status" value="1"/>
</dbReference>
<gene>
    <name evidence="7" type="ORF">STCU_09629</name>
</gene>
<dbReference type="AlphaFoldDB" id="S9TLL9"/>
<dbReference type="InterPro" id="IPR003616">
    <property type="entry name" value="Post-SET_dom"/>
</dbReference>
<evidence type="ECO:0000256" key="2">
    <source>
        <dbReference type="ARBA" id="ARBA00022679"/>
    </source>
</evidence>
<dbReference type="SUPFAM" id="SSF82199">
    <property type="entry name" value="SET domain"/>
    <property type="match status" value="3"/>
</dbReference>
<dbReference type="InterPro" id="IPR046341">
    <property type="entry name" value="SET_dom_sf"/>
</dbReference>
<dbReference type="PANTHER" id="PTHR12350">
    <property type="entry name" value="HISTONE-LYSINE N-METHYLTRANSFERASE-RELATED"/>
    <property type="match status" value="1"/>
</dbReference>
<evidence type="ECO:0000256" key="4">
    <source>
        <dbReference type="SAM" id="MobiDB-lite"/>
    </source>
</evidence>
<keyword evidence="3" id="KW-0949">S-adenosyl-L-methionine</keyword>
<comment type="caution">
    <text evidence="7">The sequence shown here is derived from an EMBL/GenBank/DDBJ whole genome shotgun (WGS) entry which is preliminary data.</text>
</comment>
<dbReference type="InterPro" id="IPR053201">
    <property type="entry name" value="Flavunoidine_N-MTase"/>
</dbReference>
<dbReference type="InterPro" id="IPR001214">
    <property type="entry name" value="SET_dom"/>
</dbReference>
<accession>S9TLL9</accession>
<protein>
    <recommendedName>
        <fullName evidence="9">SET domain-containing protein</fullName>
    </recommendedName>
</protein>
<evidence type="ECO:0008006" key="9">
    <source>
        <dbReference type="Google" id="ProtNLM"/>
    </source>
</evidence>
<keyword evidence="2" id="KW-0808">Transferase</keyword>
<dbReference type="Pfam" id="PF00856">
    <property type="entry name" value="SET"/>
    <property type="match status" value="1"/>
</dbReference>
<keyword evidence="8" id="KW-1185">Reference proteome</keyword>
<dbReference type="OrthoDB" id="5984008at2759"/>
<reference evidence="7 8" key="1">
    <citation type="journal article" date="2013" name="PLoS ONE">
        <title>Predicting the Proteins of Angomonas deanei, Strigomonas culicis and Their Respective Endosymbionts Reveals New Aspects of the Trypanosomatidae Family.</title>
        <authorList>
            <person name="Motta M.C."/>
            <person name="Martins A.C."/>
            <person name="de Souza S.S."/>
            <person name="Catta-Preta C.M."/>
            <person name="Silva R."/>
            <person name="Klein C.C."/>
            <person name="de Almeida L.G."/>
            <person name="de Lima Cunha O."/>
            <person name="Ciapina L.P."/>
            <person name="Brocchi M."/>
            <person name="Colabardini A.C."/>
            <person name="de Araujo Lima B."/>
            <person name="Machado C.R."/>
            <person name="de Almeida Soares C.M."/>
            <person name="Probst C.M."/>
            <person name="de Menezes C.B."/>
            <person name="Thompson C.E."/>
            <person name="Bartholomeu D.C."/>
            <person name="Gradia D.F."/>
            <person name="Pavoni D.P."/>
            <person name="Grisard E.C."/>
            <person name="Fantinatti-Garboggini F."/>
            <person name="Marchini F.K."/>
            <person name="Rodrigues-Luiz G.F."/>
            <person name="Wagner G."/>
            <person name="Goldman G.H."/>
            <person name="Fietto J.L."/>
            <person name="Elias M.C."/>
            <person name="Goldman M.H."/>
            <person name="Sagot M.F."/>
            <person name="Pereira M."/>
            <person name="Stoco P.H."/>
            <person name="de Mendonca-Neto R.P."/>
            <person name="Teixeira S.M."/>
            <person name="Maciel T.E."/>
            <person name="de Oliveira Mendes T.A."/>
            <person name="Urmenyi T.P."/>
            <person name="de Souza W."/>
            <person name="Schenkman S."/>
            <person name="de Vasconcelos A.T."/>
        </authorList>
    </citation>
    <scope>NUCLEOTIDE SEQUENCE [LARGE SCALE GENOMIC DNA]</scope>
</reference>